<dbReference type="InterPro" id="IPR001647">
    <property type="entry name" value="HTH_TetR"/>
</dbReference>
<organism evidence="6 7">
    <name type="scientific">Hoyosella rhizosphaerae</name>
    <dbReference type="NCBI Taxonomy" id="1755582"/>
    <lineage>
        <taxon>Bacteria</taxon>
        <taxon>Bacillati</taxon>
        <taxon>Actinomycetota</taxon>
        <taxon>Actinomycetes</taxon>
        <taxon>Mycobacteriales</taxon>
        <taxon>Hoyosellaceae</taxon>
        <taxon>Hoyosella</taxon>
    </lineage>
</organism>
<gene>
    <name evidence="6" type="ORF">GCM10011410_30250</name>
</gene>
<evidence type="ECO:0000259" key="5">
    <source>
        <dbReference type="PROSITE" id="PS50977"/>
    </source>
</evidence>
<feature type="domain" description="HTH tetR-type" evidence="5">
    <location>
        <begin position="4"/>
        <end position="64"/>
    </location>
</feature>
<dbReference type="Gene3D" id="1.10.357.10">
    <property type="entry name" value="Tetracycline Repressor, domain 2"/>
    <property type="match status" value="1"/>
</dbReference>
<dbReference type="Pfam" id="PF00440">
    <property type="entry name" value="TetR_N"/>
    <property type="match status" value="1"/>
</dbReference>
<proteinExistence type="predicted"/>
<evidence type="ECO:0000313" key="6">
    <source>
        <dbReference type="EMBL" id="GGC74896.1"/>
    </source>
</evidence>
<reference evidence="6" key="1">
    <citation type="journal article" date="2014" name="Int. J. Syst. Evol. Microbiol.">
        <title>Complete genome sequence of Corynebacterium casei LMG S-19264T (=DSM 44701T), isolated from a smear-ripened cheese.</title>
        <authorList>
            <consortium name="US DOE Joint Genome Institute (JGI-PGF)"/>
            <person name="Walter F."/>
            <person name="Albersmeier A."/>
            <person name="Kalinowski J."/>
            <person name="Ruckert C."/>
        </authorList>
    </citation>
    <scope>NUCLEOTIDE SEQUENCE</scope>
    <source>
        <strain evidence="6">CGMCC 1.15478</strain>
    </source>
</reference>
<evidence type="ECO:0000313" key="7">
    <source>
        <dbReference type="Proteomes" id="UP000641514"/>
    </source>
</evidence>
<name>A0A916UIL0_9ACTN</name>
<keyword evidence="3" id="KW-0804">Transcription</keyword>
<keyword evidence="7" id="KW-1185">Reference proteome</keyword>
<protein>
    <submittedName>
        <fullName evidence="6">TetR family transcriptional regulator</fullName>
    </submittedName>
</protein>
<dbReference type="InterPro" id="IPR050109">
    <property type="entry name" value="HTH-type_TetR-like_transc_reg"/>
</dbReference>
<dbReference type="InterPro" id="IPR036271">
    <property type="entry name" value="Tet_transcr_reg_TetR-rel_C_sf"/>
</dbReference>
<dbReference type="SUPFAM" id="SSF46689">
    <property type="entry name" value="Homeodomain-like"/>
    <property type="match status" value="1"/>
</dbReference>
<dbReference type="PANTHER" id="PTHR30055">
    <property type="entry name" value="HTH-TYPE TRANSCRIPTIONAL REGULATOR RUTR"/>
    <property type="match status" value="1"/>
</dbReference>
<evidence type="ECO:0000256" key="2">
    <source>
        <dbReference type="ARBA" id="ARBA00023125"/>
    </source>
</evidence>
<evidence type="ECO:0000256" key="4">
    <source>
        <dbReference type="PROSITE-ProRule" id="PRU00335"/>
    </source>
</evidence>
<keyword evidence="1" id="KW-0805">Transcription regulation</keyword>
<reference evidence="6" key="2">
    <citation type="submission" date="2020-09" db="EMBL/GenBank/DDBJ databases">
        <authorList>
            <person name="Sun Q."/>
            <person name="Zhou Y."/>
        </authorList>
    </citation>
    <scope>NUCLEOTIDE SEQUENCE</scope>
    <source>
        <strain evidence="6">CGMCC 1.15478</strain>
    </source>
</reference>
<dbReference type="Proteomes" id="UP000641514">
    <property type="component" value="Unassembled WGS sequence"/>
</dbReference>
<dbReference type="GO" id="GO:0003700">
    <property type="term" value="F:DNA-binding transcription factor activity"/>
    <property type="evidence" value="ECO:0007669"/>
    <property type="project" value="TreeGrafter"/>
</dbReference>
<feature type="DNA-binding region" description="H-T-H motif" evidence="4">
    <location>
        <begin position="27"/>
        <end position="46"/>
    </location>
</feature>
<accession>A0A916UIL0</accession>
<sequence length="195" mass="21229">MPLEQRKEQLLDAALRVLVRDGYGNASIDAIAREANVTRPVVYSAYDGLEPLLHALLDRTQQRAFDQAMRILSGLGAPVNIDKWVLDGASALIDQVQSDPDVWRPILGLTKGAPVMVTERIETTREELRSYLASGLQAGLELRGGPAIDAEVLSHLLLATAEEFGRLSLETPPRFSKQRLVDTLSTLLAAVPPGP</sequence>
<comment type="caution">
    <text evidence="6">The sequence shown here is derived from an EMBL/GenBank/DDBJ whole genome shotgun (WGS) entry which is preliminary data.</text>
</comment>
<dbReference type="PANTHER" id="PTHR30055:SF234">
    <property type="entry name" value="HTH-TYPE TRANSCRIPTIONAL REGULATOR BETI"/>
    <property type="match status" value="1"/>
</dbReference>
<keyword evidence="2 4" id="KW-0238">DNA-binding</keyword>
<dbReference type="InterPro" id="IPR009057">
    <property type="entry name" value="Homeodomain-like_sf"/>
</dbReference>
<evidence type="ECO:0000256" key="1">
    <source>
        <dbReference type="ARBA" id="ARBA00023015"/>
    </source>
</evidence>
<dbReference type="SUPFAM" id="SSF48498">
    <property type="entry name" value="Tetracyclin repressor-like, C-terminal domain"/>
    <property type="match status" value="1"/>
</dbReference>
<dbReference type="AlphaFoldDB" id="A0A916UIL0"/>
<dbReference type="EMBL" id="BMJH01000004">
    <property type="protein sequence ID" value="GGC74896.1"/>
    <property type="molecule type" value="Genomic_DNA"/>
</dbReference>
<dbReference type="PROSITE" id="PS50977">
    <property type="entry name" value="HTH_TETR_2"/>
    <property type="match status" value="1"/>
</dbReference>
<dbReference type="GO" id="GO:0000976">
    <property type="term" value="F:transcription cis-regulatory region binding"/>
    <property type="evidence" value="ECO:0007669"/>
    <property type="project" value="TreeGrafter"/>
</dbReference>
<evidence type="ECO:0000256" key="3">
    <source>
        <dbReference type="ARBA" id="ARBA00023163"/>
    </source>
</evidence>